<evidence type="ECO:0000256" key="1">
    <source>
        <dbReference type="SAM" id="SignalP"/>
    </source>
</evidence>
<feature type="domain" description="DUF985" evidence="2">
    <location>
        <begin position="32"/>
        <end position="162"/>
    </location>
</feature>
<organism evidence="3 4">
    <name type="scientific">Seiridium cardinale</name>
    <dbReference type="NCBI Taxonomy" id="138064"/>
    <lineage>
        <taxon>Eukaryota</taxon>
        <taxon>Fungi</taxon>
        <taxon>Dikarya</taxon>
        <taxon>Ascomycota</taxon>
        <taxon>Pezizomycotina</taxon>
        <taxon>Sordariomycetes</taxon>
        <taxon>Xylariomycetidae</taxon>
        <taxon>Amphisphaeriales</taxon>
        <taxon>Sporocadaceae</taxon>
        <taxon>Seiridium</taxon>
    </lineage>
</organism>
<evidence type="ECO:0000313" key="3">
    <source>
        <dbReference type="EMBL" id="KAK9769641.1"/>
    </source>
</evidence>
<dbReference type="PANTHER" id="PTHR33387">
    <property type="entry name" value="RMLC-LIKE JELLY ROLL FOLD PROTEIN"/>
    <property type="match status" value="1"/>
</dbReference>
<dbReference type="PANTHER" id="PTHR33387:SF3">
    <property type="entry name" value="DUF985 DOMAIN-CONTAINING PROTEIN"/>
    <property type="match status" value="1"/>
</dbReference>
<proteinExistence type="predicted"/>
<dbReference type="Pfam" id="PF06172">
    <property type="entry name" value="Cupin_5"/>
    <property type="match status" value="1"/>
</dbReference>
<feature type="chain" id="PRO_5047011341" evidence="1">
    <location>
        <begin position="23"/>
        <end position="178"/>
    </location>
</feature>
<accession>A0ABR2X7C0</accession>
<gene>
    <name evidence="3" type="ORF">SCAR479_13706</name>
</gene>
<reference evidence="3 4" key="1">
    <citation type="submission" date="2024-02" db="EMBL/GenBank/DDBJ databases">
        <title>First draft genome assembly of two strains of Seiridium cardinale.</title>
        <authorList>
            <person name="Emiliani G."/>
            <person name="Scali E."/>
        </authorList>
    </citation>
    <scope>NUCLEOTIDE SEQUENCE [LARGE SCALE GENOMIC DNA]</scope>
    <source>
        <strain evidence="3 4">BM-138-000479</strain>
    </source>
</reference>
<keyword evidence="4" id="KW-1185">Reference proteome</keyword>
<dbReference type="InterPro" id="IPR011051">
    <property type="entry name" value="RmlC_Cupin_sf"/>
</dbReference>
<comment type="caution">
    <text evidence="3">The sequence shown here is derived from an EMBL/GenBank/DDBJ whole genome shotgun (WGS) entry which is preliminary data.</text>
</comment>
<keyword evidence="1" id="KW-0732">Signal</keyword>
<protein>
    <submittedName>
        <fullName evidence="3">RmlC-like cupin domain-containing protein</fullName>
    </submittedName>
</protein>
<dbReference type="InterPro" id="IPR009327">
    <property type="entry name" value="Cupin_DUF985"/>
</dbReference>
<feature type="signal peptide" evidence="1">
    <location>
        <begin position="1"/>
        <end position="22"/>
    </location>
</feature>
<dbReference type="CDD" id="cd06121">
    <property type="entry name" value="cupin_YML079wp"/>
    <property type="match status" value="1"/>
</dbReference>
<dbReference type="Proteomes" id="UP001465668">
    <property type="component" value="Unassembled WGS sequence"/>
</dbReference>
<evidence type="ECO:0000259" key="2">
    <source>
        <dbReference type="Pfam" id="PF06172"/>
    </source>
</evidence>
<dbReference type="EMBL" id="JARVKM010000116">
    <property type="protein sequence ID" value="KAK9769641.1"/>
    <property type="molecule type" value="Genomic_DNA"/>
</dbReference>
<name>A0ABR2X7C0_9PEZI</name>
<sequence length="178" mass="19015">MILHHLDAVRAALLTLPIMILAATPVSQRSAQEIVDQLQLVPNDEKGYYIQTFQDAATVANRSVSTAIYYLLEGSVGRSIWHRLDATEVWHFYAGAPLTLSLSHDDGAPIVKHLLGPDIFSGQSPQAVIPTGTWQSAHSLGRWTLVGTTVAPGFIVSGAELADPGWEPAGACNSTTAS</sequence>
<dbReference type="InterPro" id="IPR039935">
    <property type="entry name" value="YML079W-like"/>
</dbReference>
<dbReference type="InterPro" id="IPR014710">
    <property type="entry name" value="RmlC-like_jellyroll"/>
</dbReference>
<evidence type="ECO:0000313" key="4">
    <source>
        <dbReference type="Proteomes" id="UP001465668"/>
    </source>
</evidence>
<dbReference type="Gene3D" id="2.60.120.10">
    <property type="entry name" value="Jelly Rolls"/>
    <property type="match status" value="1"/>
</dbReference>
<dbReference type="SUPFAM" id="SSF51182">
    <property type="entry name" value="RmlC-like cupins"/>
    <property type="match status" value="1"/>
</dbReference>